<dbReference type="Proteomes" id="UP000050794">
    <property type="component" value="Unassembled WGS sequence"/>
</dbReference>
<reference evidence="2 3" key="2">
    <citation type="submission" date="2018-11" db="EMBL/GenBank/DDBJ databases">
        <authorList>
            <consortium name="Pathogen Informatics"/>
        </authorList>
    </citation>
    <scope>NUCLEOTIDE SEQUENCE [LARGE SCALE GENOMIC DNA]</scope>
</reference>
<organism evidence="3 4">
    <name type="scientific">Toxocara canis</name>
    <name type="common">Canine roundworm</name>
    <dbReference type="NCBI Taxonomy" id="6265"/>
    <lineage>
        <taxon>Eukaryota</taxon>
        <taxon>Metazoa</taxon>
        <taxon>Ecdysozoa</taxon>
        <taxon>Nematoda</taxon>
        <taxon>Chromadorea</taxon>
        <taxon>Rhabditida</taxon>
        <taxon>Spirurina</taxon>
        <taxon>Ascaridomorpha</taxon>
        <taxon>Ascaridoidea</taxon>
        <taxon>Toxocaridae</taxon>
        <taxon>Toxocara</taxon>
    </lineage>
</organism>
<evidence type="ECO:0000313" key="4">
    <source>
        <dbReference type="WBParaSite" id="TCNE_0001446401-mRNA-1"/>
    </source>
</evidence>
<evidence type="ECO:0000313" key="3">
    <source>
        <dbReference type="Proteomes" id="UP000050794"/>
    </source>
</evidence>
<protein>
    <submittedName>
        <fullName evidence="4">SH2 domain-containing protein</fullName>
    </submittedName>
</protein>
<proteinExistence type="predicted"/>
<dbReference type="AlphaFoldDB" id="A0A183V144"/>
<keyword evidence="3" id="KW-1185">Reference proteome</keyword>
<feature type="region of interest" description="Disordered" evidence="1">
    <location>
        <begin position="89"/>
        <end position="119"/>
    </location>
</feature>
<name>A0A183V144_TOXCA</name>
<reference evidence="4" key="1">
    <citation type="submission" date="2016-06" db="UniProtKB">
        <authorList>
            <consortium name="WormBaseParasite"/>
        </authorList>
    </citation>
    <scope>IDENTIFICATION</scope>
</reference>
<feature type="compositionally biased region" description="Pro residues" evidence="1">
    <location>
        <begin position="105"/>
        <end position="118"/>
    </location>
</feature>
<evidence type="ECO:0000256" key="1">
    <source>
        <dbReference type="SAM" id="MobiDB-lite"/>
    </source>
</evidence>
<dbReference type="WBParaSite" id="TCNE_0001446401-mRNA-1">
    <property type="protein sequence ID" value="TCNE_0001446401-mRNA-1"/>
    <property type="gene ID" value="TCNE_0001446401"/>
</dbReference>
<feature type="region of interest" description="Disordered" evidence="1">
    <location>
        <begin position="151"/>
        <end position="207"/>
    </location>
</feature>
<feature type="compositionally biased region" description="Basic and acidic residues" evidence="1">
    <location>
        <begin position="154"/>
        <end position="165"/>
    </location>
</feature>
<feature type="compositionally biased region" description="Polar residues" evidence="1">
    <location>
        <begin position="184"/>
        <end position="195"/>
    </location>
</feature>
<gene>
    <name evidence="2" type="ORF">TCNE_LOCUS14464</name>
</gene>
<accession>A0A183V144</accession>
<evidence type="ECO:0000313" key="2">
    <source>
        <dbReference type="EMBL" id="VDM45785.1"/>
    </source>
</evidence>
<sequence>MGIFRPPNDPFSHTLQRSDELSQLAIKASNEQQAKVAPIEILIEEERPFVGGNDIFNGSEHNCSYSTRNVTRNLMLHEEQYAEIERISRKSRKGVVEDETTAAEPPAPPPPPPPPPLLRPMTNFASAYKSAHIDGMDSMKSVQQCIGSAEDWTGESKRDRKERRVSYGTTTSFGEEQRNENKNLLRSKQMQSTEQVRPEAAFNDEMDFERHPEAARDYGDVVHERLPIVPSPNEITERRGTTKTIRDPGLMVECSDHEHSRQSSNAYMQTFSDNVSQQPSYTSSSAPHGALRDQAGAKESLQYSKSYIDKEFDSTAQSHGHNNVTEEVNFDSLHKYQTNLSPPRFVEAAVHRTGSPFETQQVSQKQMVSKRIETDMLRNYPLSSKENYVDKNCSNQNDEYGHVSSLVKMFERCDKRTNLTEISQVNLSGSGCHINKNTYANEKMIECSGQWNRQRNADLMKSAKNAHTLEGDLSMIYERIKKNLPLDRNELYALKRAHCRLVVPRENQLRKLKRESLIVTDDGSTSYGSNETIVRRMEAELLDDYERYEKLLDTIRVANHPYTQLALLIMRADAAWYTAKMTRDALKRRQQYSLAKKRYNELFAKATETLAANDTSLLKILEKLSTILAEYPDQHDCHLRNRCLQALKDAQQGTVLMVIQGS</sequence>
<dbReference type="EMBL" id="UYWY01022266">
    <property type="protein sequence ID" value="VDM45785.1"/>
    <property type="molecule type" value="Genomic_DNA"/>
</dbReference>